<evidence type="ECO:0008006" key="3">
    <source>
        <dbReference type="Google" id="ProtNLM"/>
    </source>
</evidence>
<keyword evidence="1" id="KW-0472">Membrane</keyword>
<dbReference type="EMBL" id="UOFL01000232">
    <property type="protein sequence ID" value="VAW81990.1"/>
    <property type="molecule type" value="Genomic_DNA"/>
</dbReference>
<reference evidence="2" key="1">
    <citation type="submission" date="2018-06" db="EMBL/GenBank/DDBJ databases">
        <authorList>
            <person name="Zhirakovskaya E."/>
        </authorList>
    </citation>
    <scope>NUCLEOTIDE SEQUENCE</scope>
</reference>
<gene>
    <name evidence="2" type="ORF">MNBD_GAMMA12-1986</name>
</gene>
<protein>
    <recommendedName>
        <fullName evidence="3">Tim44-like domain-containing protein</fullName>
    </recommendedName>
</protein>
<keyword evidence="1" id="KW-0812">Transmembrane</keyword>
<evidence type="ECO:0000256" key="1">
    <source>
        <dbReference type="SAM" id="Phobius"/>
    </source>
</evidence>
<feature type="transmembrane region" description="Helical" evidence="1">
    <location>
        <begin position="41"/>
        <end position="62"/>
    </location>
</feature>
<organism evidence="2">
    <name type="scientific">hydrothermal vent metagenome</name>
    <dbReference type="NCBI Taxonomy" id="652676"/>
    <lineage>
        <taxon>unclassified sequences</taxon>
        <taxon>metagenomes</taxon>
        <taxon>ecological metagenomes</taxon>
    </lineage>
</organism>
<name>A0A3B0YZ47_9ZZZZ</name>
<keyword evidence="1" id="KW-1133">Transmembrane helix</keyword>
<accession>A0A3B0YZ47</accession>
<dbReference type="AlphaFoldDB" id="A0A3B0YZ47"/>
<sequence>MSNYRRRYTAIIASGLVLASNVAVSAPFELLSKSGLGTSVWIKIILAMAALLLLPLIMVGLIKELRAEKRSLNDLGIVTRYNNRFRWSQIKQRVSDCVKEIHKAKNDSDMPVVSDCMTDWYWRNQQNVFLEKWRDQGLLNVRHIKQLTRIKPLLFIHRNNGCLQEGSILVLSVRANMQSYFIDRVSGELIKGHKNYQMVDKLWSFMYTAGEWKVSNIEDYSQRNHYTKMVSYLPKIEETLLYYSGTKIPECSRAAA</sequence>
<evidence type="ECO:0000313" key="2">
    <source>
        <dbReference type="EMBL" id="VAW81990.1"/>
    </source>
</evidence>
<proteinExistence type="predicted"/>